<gene>
    <name evidence="2" type="ORF">EDD38_7673</name>
</gene>
<comment type="caution">
    <text evidence="2">The sequence shown here is derived from an EMBL/GenBank/DDBJ whole genome shotgun (WGS) entry which is preliminary data.</text>
</comment>
<feature type="compositionally biased region" description="Basic and acidic residues" evidence="1">
    <location>
        <begin position="163"/>
        <end position="173"/>
    </location>
</feature>
<proteinExistence type="predicted"/>
<dbReference type="Proteomes" id="UP000266906">
    <property type="component" value="Unassembled WGS sequence"/>
</dbReference>
<name>A0A3N4R0G2_9ACTN</name>
<organism evidence="2 3">
    <name type="scientific">Kitasatospora cineracea</name>
    <dbReference type="NCBI Taxonomy" id="88074"/>
    <lineage>
        <taxon>Bacteria</taxon>
        <taxon>Bacillati</taxon>
        <taxon>Actinomycetota</taxon>
        <taxon>Actinomycetes</taxon>
        <taxon>Kitasatosporales</taxon>
        <taxon>Streptomycetaceae</taxon>
        <taxon>Kitasatospora</taxon>
    </lineage>
</organism>
<reference evidence="2 3" key="1">
    <citation type="submission" date="2018-11" db="EMBL/GenBank/DDBJ databases">
        <title>Sequencing the genomes of 1000 actinobacteria strains.</title>
        <authorList>
            <person name="Klenk H.-P."/>
        </authorList>
    </citation>
    <scope>NUCLEOTIDE SEQUENCE [LARGE SCALE GENOMIC DNA]</scope>
    <source>
        <strain evidence="2 3">DSM 44781</strain>
    </source>
</reference>
<keyword evidence="3" id="KW-1185">Reference proteome</keyword>
<protein>
    <submittedName>
        <fullName evidence="2">Uncharacterized protein</fullName>
    </submittedName>
</protein>
<sequence>MKITSLARQAALDVAGSTNKTIALAALLGAAWAGNPATVAQHITPTAATITLLITLASDVSLAAWWRWGWRPQPLPDADEVRADIRRNLTVLGMDPAEIDQVLVPEPEDDGDDLVHAEDVALAVHALGVVCGCPAGFPSSGCPLVAEARAIDQADHDITDPIADRPPARDIIDTAHAPASQFEETDR</sequence>
<feature type="region of interest" description="Disordered" evidence="1">
    <location>
        <begin position="163"/>
        <end position="187"/>
    </location>
</feature>
<dbReference type="EMBL" id="RKQG01000006">
    <property type="protein sequence ID" value="RPE26612.1"/>
    <property type="molecule type" value="Genomic_DNA"/>
</dbReference>
<evidence type="ECO:0000313" key="3">
    <source>
        <dbReference type="Proteomes" id="UP000266906"/>
    </source>
</evidence>
<dbReference type="AlphaFoldDB" id="A0A3N4R0G2"/>
<accession>A0A3N4R0G2</accession>
<evidence type="ECO:0000256" key="1">
    <source>
        <dbReference type="SAM" id="MobiDB-lite"/>
    </source>
</evidence>
<evidence type="ECO:0000313" key="2">
    <source>
        <dbReference type="EMBL" id="RPE26612.1"/>
    </source>
</evidence>
<dbReference type="RefSeq" id="WP_123821783.1">
    <property type="nucleotide sequence ID" value="NZ_RKQG01000006.1"/>
</dbReference>